<accession>A0A8S9GPC8</accession>
<dbReference type="EMBL" id="QGKY02001925">
    <property type="protein sequence ID" value="KAF2546704.1"/>
    <property type="molecule type" value="Genomic_DNA"/>
</dbReference>
<reference evidence="2" key="1">
    <citation type="submission" date="2019-12" db="EMBL/GenBank/DDBJ databases">
        <title>Genome sequencing and annotation of Brassica cretica.</title>
        <authorList>
            <person name="Studholme D.J."/>
            <person name="Sarris P.F."/>
        </authorList>
    </citation>
    <scope>NUCLEOTIDE SEQUENCE</scope>
    <source>
        <strain evidence="2">PFS-102/07</strain>
        <tissue evidence="2">Leaf</tissue>
    </source>
</reference>
<dbReference type="AlphaFoldDB" id="A0A8S9GPC8"/>
<proteinExistence type="predicted"/>
<comment type="caution">
    <text evidence="2">The sequence shown here is derived from an EMBL/GenBank/DDBJ whole genome shotgun (WGS) entry which is preliminary data.</text>
</comment>
<sequence>MLGESEENGPEVIRRAGRRGRPVLASRWSSGATREGTSRSPGATHPRVALVAGATCPRIALVAGGDPGRNELVAGGDLSSRRAGHRRRPGFTRENFSRCFRPCVAFGGFLFIKIRFSEL</sequence>
<name>A0A8S9GPC8_BRACR</name>
<feature type="region of interest" description="Disordered" evidence="1">
    <location>
        <begin position="1"/>
        <end position="45"/>
    </location>
</feature>
<protein>
    <submittedName>
        <fullName evidence="2">Uncharacterized protein</fullName>
    </submittedName>
</protein>
<organism evidence="2">
    <name type="scientific">Brassica cretica</name>
    <name type="common">Mustard</name>
    <dbReference type="NCBI Taxonomy" id="69181"/>
    <lineage>
        <taxon>Eukaryota</taxon>
        <taxon>Viridiplantae</taxon>
        <taxon>Streptophyta</taxon>
        <taxon>Embryophyta</taxon>
        <taxon>Tracheophyta</taxon>
        <taxon>Spermatophyta</taxon>
        <taxon>Magnoliopsida</taxon>
        <taxon>eudicotyledons</taxon>
        <taxon>Gunneridae</taxon>
        <taxon>Pentapetalae</taxon>
        <taxon>rosids</taxon>
        <taxon>malvids</taxon>
        <taxon>Brassicales</taxon>
        <taxon>Brassicaceae</taxon>
        <taxon>Brassiceae</taxon>
        <taxon>Brassica</taxon>
    </lineage>
</organism>
<gene>
    <name evidence="2" type="ORF">F2Q70_00021614</name>
</gene>
<evidence type="ECO:0000313" key="2">
    <source>
        <dbReference type="EMBL" id="KAF2546704.1"/>
    </source>
</evidence>
<evidence type="ECO:0000256" key="1">
    <source>
        <dbReference type="SAM" id="MobiDB-lite"/>
    </source>
</evidence>